<keyword evidence="1" id="KW-0238">DNA-binding</keyword>
<keyword evidence="2" id="KW-1185">Reference proteome</keyword>
<comment type="caution">
    <text evidence="1">The sequence shown here is derived from an EMBL/GenBank/DDBJ whole genome shotgun (WGS) entry which is preliminary data.</text>
</comment>
<dbReference type="GO" id="GO:0003677">
    <property type="term" value="F:DNA binding"/>
    <property type="evidence" value="ECO:0007669"/>
    <property type="project" value="UniProtKB-KW"/>
</dbReference>
<evidence type="ECO:0000313" key="2">
    <source>
        <dbReference type="Proteomes" id="UP000470470"/>
    </source>
</evidence>
<name>A0A7K3WCG9_9ACTN</name>
<gene>
    <name evidence="1" type="ORF">G1H19_09205</name>
</gene>
<protein>
    <submittedName>
        <fullName evidence="1">MmcQ/YjbR family DNA-binding protein</fullName>
    </submittedName>
</protein>
<proteinExistence type="predicted"/>
<sequence length="130" mass="14153">MATWDDVERACLALPETAVSAVHRTRGWSVAGRPAFAWERLMRPKELADLGAAAPTGPVLAVRVPDLGAKEALLVEEPEVCFTVRSFEGFAAVLVRLDELDADLLTELVTEAWLARAPKRLVAAHPELAR</sequence>
<dbReference type="AlphaFoldDB" id="A0A7K3WCG9"/>
<dbReference type="RefSeq" id="WP_152729986.1">
    <property type="nucleotide sequence ID" value="NZ_JAABOZ010000004.1"/>
</dbReference>
<reference evidence="1 2" key="1">
    <citation type="submission" date="2020-02" db="EMBL/GenBank/DDBJ databases">
        <title>The whole genome sequence of CPCC 205119.</title>
        <authorList>
            <person name="Jiang Z."/>
        </authorList>
    </citation>
    <scope>NUCLEOTIDE SEQUENCE [LARGE SCALE GENOMIC DNA]</scope>
    <source>
        <strain evidence="1 2">CPCC 205119</strain>
    </source>
</reference>
<evidence type="ECO:0000313" key="1">
    <source>
        <dbReference type="EMBL" id="NEL54175.1"/>
    </source>
</evidence>
<accession>A0A7K3WCG9</accession>
<organism evidence="1 2">
    <name type="scientific">Goekera deserti</name>
    <dbReference type="NCBI Taxonomy" id="2497753"/>
    <lineage>
        <taxon>Bacteria</taxon>
        <taxon>Bacillati</taxon>
        <taxon>Actinomycetota</taxon>
        <taxon>Actinomycetes</taxon>
        <taxon>Geodermatophilales</taxon>
        <taxon>Geodermatophilaceae</taxon>
        <taxon>Goekera</taxon>
    </lineage>
</organism>
<dbReference type="Proteomes" id="UP000470470">
    <property type="component" value="Unassembled WGS sequence"/>
</dbReference>
<dbReference type="EMBL" id="JAAGWK010000010">
    <property type="protein sequence ID" value="NEL54175.1"/>
    <property type="molecule type" value="Genomic_DNA"/>
</dbReference>